<keyword evidence="4" id="KW-1185">Reference proteome</keyword>
<feature type="transmembrane region" description="Helical" evidence="1">
    <location>
        <begin position="12"/>
        <end position="33"/>
    </location>
</feature>
<name>A0A091BGB3_9GAMM</name>
<dbReference type="SUPFAM" id="SSF53474">
    <property type="entry name" value="alpha/beta-Hydrolases"/>
    <property type="match status" value="1"/>
</dbReference>
<evidence type="ECO:0000313" key="3">
    <source>
        <dbReference type="EMBL" id="KFN49839.1"/>
    </source>
</evidence>
<reference evidence="3 4" key="1">
    <citation type="submission" date="2013-09" db="EMBL/GenBank/DDBJ databases">
        <title>Genome sequencing of Arenimonas composti.</title>
        <authorList>
            <person name="Chen F."/>
            <person name="Wang G."/>
        </authorList>
    </citation>
    <scope>NUCLEOTIDE SEQUENCE [LARGE SCALE GENOMIC DNA]</scope>
    <source>
        <strain evidence="3 4">TR7-09</strain>
    </source>
</reference>
<proteinExistence type="predicted"/>
<sequence>MPTTLLRRAARWFAWALVVWLLLTAVVVLVVSFRARAQPDLGPWHRIELVHERPADDLRDIDWAAWRANEDALFAELQEKLAESAPAGRYRFERGSRLGPPPGSTDWNRSYDSAPAGAPRGGVLLLHGLSDAPYSLHHVADLYAAQGWVVLAPRLPGHGTVPSGLLTVRWQDWLAVVELAMRELRVRIGPDAPIHIVGYSNGAALALKYSLERVAEGEGADTGERLPLPQQVILLSPMVGIDGAARFSGLLPLLGGFDYFEKSRWFDIQPEFNPFKYNSFPVNAVRQSWLLTTSLQPQLLALRAAGGAQRMPPVLAFHSVLDSTVSTPAVVRALFDKLPANGSELVLFDINRQSLLAPLFTDDANRMLEALQPEDGGWTLTVIGNRDPGTLQVAERRHGPAGVSERPLPLAWPAEVYSLSHVALPFPVDDPLYGLQPRTDIDYGIRLGTLRLHGERGALSVSAEQLARITSNPFFPYVRERIGATIEASTGRRIPVPSD</sequence>
<evidence type="ECO:0000256" key="1">
    <source>
        <dbReference type="SAM" id="Phobius"/>
    </source>
</evidence>
<dbReference type="Pfam" id="PF12146">
    <property type="entry name" value="Hydrolase_4"/>
    <property type="match status" value="1"/>
</dbReference>
<dbReference type="STRING" id="1121013.GCA_000426365_02353"/>
<dbReference type="eggNOG" id="COG2267">
    <property type="taxonomic scope" value="Bacteria"/>
</dbReference>
<accession>A0A091BGB3</accession>
<keyword evidence="1" id="KW-0472">Membrane</keyword>
<dbReference type="Gene3D" id="3.40.50.1820">
    <property type="entry name" value="alpha/beta hydrolase"/>
    <property type="match status" value="1"/>
</dbReference>
<dbReference type="InterPro" id="IPR022742">
    <property type="entry name" value="Hydrolase_4"/>
</dbReference>
<feature type="domain" description="Serine aminopeptidase S33" evidence="2">
    <location>
        <begin position="118"/>
        <end position="242"/>
    </location>
</feature>
<dbReference type="Proteomes" id="UP000029391">
    <property type="component" value="Unassembled WGS sequence"/>
</dbReference>
<evidence type="ECO:0000259" key="2">
    <source>
        <dbReference type="Pfam" id="PF12146"/>
    </source>
</evidence>
<evidence type="ECO:0000313" key="4">
    <source>
        <dbReference type="Proteomes" id="UP000029391"/>
    </source>
</evidence>
<keyword evidence="1" id="KW-0812">Transmembrane</keyword>
<dbReference type="InterPro" id="IPR029058">
    <property type="entry name" value="AB_hydrolase_fold"/>
</dbReference>
<dbReference type="AlphaFoldDB" id="A0A091BGB3"/>
<gene>
    <name evidence="3" type="ORF">P873_08945</name>
</gene>
<organism evidence="3 4">
    <name type="scientific">Arenimonas composti TR7-09 = DSM 18010</name>
    <dbReference type="NCBI Taxonomy" id="1121013"/>
    <lineage>
        <taxon>Bacteria</taxon>
        <taxon>Pseudomonadati</taxon>
        <taxon>Pseudomonadota</taxon>
        <taxon>Gammaproteobacteria</taxon>
        <taxon>Lysobacterales</taxon>
        <taxon>Lysobacteraceae</taxon>
        <taxon>Arenimonas</taxon>
    </lineage>
</organism>
<protein>
    <recommendedName>
        <fullName evidence="2">Serine aminopeptidase S33 domain-containing protein</fullName>
    </recommendedName>
</protein>
<comment type="caution">
    <text evidence="3">The sequence shown here is derived from an EMBL/GenBank/DDBJ whole genome shotgun (WGS) entry which is preliminary data.</text>
</comment>
<dbReference type="RefSeq" id="WP_051239956.1">
    <property type="nucleotide sequence ID" value="NZ_AUFF01000007.1"/>
</dbReference>
<keyword evidence="1" id="KW-1133">Transmembrane helix</keyword>
<dbReference type="OrthoDB" id="8476759at2"/>
<dbReference type="EMBL" id="AWXU01000028">
    <property type="protein sequence ID" value="KFN49839.1"/>
    <property type="molecule type" value="Genomic_DNA"/>
</dbReference>